<evidence type="ECO:0000313" key="1">
    <source>
        <dbReference type="EMBL" id="SFS43046.1"/>
    </source>
</evidence>
<protein>
    <submittedName>
        <fullName evidence="1">Uncharacterized protein</fullName>
    </submittedName>
</protein>
<organism evidence="1 2">
    <name type="scientific">Marininema halotolerans</name>
    <dbReference type="NCBI Taxonomy" id="1155944"/>
    <lineage>
        <taxon>Bacteria</taxon>
        <taxon>Bacillati</taxon>
        <taxon>Bacillota</taxon>
        <taxon>Bacilli</taxon>
        <taxon>Bacillales</taxon>
        <taxon>Thermoactinomycetaceae</taxon>
        <taxon>Marininema</taxon>
    </lineage>
</organism>
<gene>
    <name evidence="1" type="ORF">SAMN05444972_10299</name>
</gene>
<dbReference type="Proteomes" id="UP000198660">
    <property type="component" value="Unassembled WGS sequence"/>
</dbReference>
<evidence type="ECO:0000313" key="2">
    <source>
        <dbReference type="Proteomes" id="UP000198660"/>
    </source>
</evidence>
<name>A0A1I6PS91_9BACL</name>
<accession>A0A1I6PS91</accession>
<keyword evidence="2" id="KW-1185">Reference proteome</keyword>
<dbReference type="AlphaFoldDB" id="A0A1I6PS91"/>
<proteinExistence type="predicted"/>
<reference evidence="2" key="1">
    <citation type="submission" date="2016-10" db="EMBL/GenBank/DDBJ databases">
        <authorList>
            <person name="Varghese N."/>
            <person name="Submissions S."/>
        </authorList>
    </citation>
    <scope>NUCLEOTIDE SEQUENCE [LARGE SCALE GENOMIC DNA]</scope>
    <source>
        <strain evidence="2">DSM 45789</strain>
    </source>
</reference>
<dbReference type="EMBL" id="FPAA01000002">
    <property type="protein sequence ID" value="SFS43046.1"/>
    <property type="molecule type" value="Genomic_DNA"/>
</dbReference>
<sequence length="88" mass="10244">MMMTQSNTGCPICNGFESLCASCPQCGDWYDDRGRYFDDFAAYSPYDSIDELKQAQPFSMNYLHLCPHHLYCSQCGSEEIRYIHEIYM</sequence>